<sequence>MQRNFSIQKALFVIMLLLLGKEVRAQSPNSSLQPTATAVTIPAAYNNATVNYVRTWTPSMPTTDTAVVAISTRTLAEVKQVTQYFDGLGRPIQTVAKGISPAGGDLVTPVIYDAYGREQYKYLPYIQQGTGANDGNFKNNPFNSQATFYKNRTLNPALSGDTIYYGQIEYEASPLNRVLKTYAVGNSWAKEGGNRPVQSQYLVNTVADSVRIWNVTAVIPTSTSVYAAGTLYENVTIDEASNQVVEYKDKEGRVVLKKVQLSTTPGTAHVGWLCTYYVYDDLGNLRFVIPPRAVELISGNWTISTDLAAELCFAYRYDGRNRMIIKKVPGADSTEMVYDVRDRLVFSRDGNLKSGGNWLTTFYDNLNRPIMTALYRSSQSRDALQTSMNTAVSNTASLTYTFPTSSDLVLGNYDGSSLYQATNSITMQDGFDSGNGADFLAEINTGTNNGTTTIAATNPLPGIVTSALTPLTYTFYDDYSYTGKLDYVNGDIAKPQAGSNPYAEALPASASTATRGLVTGTRIRVLETNQWLTTSTYYNDKGRVIQTVSANASGGKDVLTMLYDFSGKVLSTYLRQTNQRSGVTPQTTLLTMNQYDAAGRLLSIKKRLNDNTSLEKTIEDNVYDELGQLKTKRLGVNGSSQLETLNYEYNIRGWLKGINKGFVNTAGSTSNWFGQELCYDYGFSANQYNGNIAGIKWKSGSDGTPRAYGYSYDRVNRVTVADFNQQNTNGANWTRDKVDFSVSGLGYDANGNILSMTQKGMVGVTASTVDQLTYTYRTNSNKLMAVADPSSTSSARLGDFINGTNSGNDYKYDTSGNLIQDLNKGIASISYNHLNLPDTIIITGKGTITYLYDAAGSKLRKTVTDNTTTPAKVTTTDYLGSQVYSNDTLQLISHEDGRIRTVFKTGQPLTYAFDYFVKDHLGNIRMVLGTQSDANQYAATMESATGATENALFSNIDNTRAPKPVGYPVDGTTNPNDYVAKLNATNGQKIGPSLVLRVMAGDTIQLGTKAFYKSTAANTSATTSSAMLSTLLSTFSGGSLADGVHNATGAGSPIATTYSSALYDQLKQKDPSQNLPDKPKAYLSYVLFDDRFNLVDENSGLKQVQGTPDALQTLATDRMVIKKTGFVYIYTSNESGQDVFFDNLVVAHSTGPVLEETHYYPFGLTMAGISSNALKGSNYPENRKKFNGNELQSKEFGDGSGLEWYDFNARTYDQQIGRFMQIDPLIESGEQETLSPYHFAKNDPIKYNDPDGKCPNCLVGAAIGGLVDAGLQLTEIALTDKKLSEFSFVSVAVSAGAGAISSGISSIAKIKQASTIIKIGVELATDAGVSTGSQLINNGEVSLKKTVIDVAAGQLIGRGVGALVEKKAASSVAANRLKETINREKNIARGKSNTVSKVKAKVAEAEKKLDDYISTRAGATAATASGATSTIVEKITEKKKKE</sequence>
<keyword evidence="4" id="KW-1185">Reference proteome</keyword>
<dbReference type="Gene3D" id="2.180.10.10">
    <property type="entry name" value="RHS repeat-associated core"/>
    <property type="match status" value="2"/>
</dbReference>
<evidence type="ECO:0000313" key="3">
    <source>
        <dbReference type="EMBL" id="TWF39723.1"/>
    </source>
</evidence>
<dbReference type="OrthoDB" id="976756at2"/>
<feature type="chain" id="PRO_5022216526" evidence="1">
    <location>
        <begin position="26"/>
        <end position="1442"/>
    </location>
</feature>
<dbReference type="InterPro" id="IPR022385">
    <property type="entry name" value="Rhs_assc_core"/>
</dbReference>
<name>A0A561PNP1_9BACT</name>
<protein>
    <submittedName>
        <fullName evidence="3">RHS repeat-associated protein</fullName>
    </submittedName>
</protein>
<evidence type="ECO:0000259" key="2">
    <source>
        <dbReference type="Pfam" id="PF20041"/>
    </source>
</evidence>
<dbReference type="InterPro" id="IPR050708">
    <property type="entry name" value="T6SS_VgrG/RHS"/>
</dbReference>
<gene>
    <name evidence="3" type="ORF">FHW36_105162</name>
</gene>
<reference evidence="3 4" key="1">
    <citation type="submission" date="2019-06" db="EMBL/GenBank/DDBJ databases">
        <title>Sorghum-associated microbial communities from plants grown in Nebraska, USA.</title>
        <authorList>
            <person name="Schachtman D."/>
        </authorList>
    </citation>
    <scope>NUCLEOTIDE SEQUENCE [LARGE SCALE GENOMIC DNA]</scope>
    <source>
        <strain evidence="3 4">1209</strain>
    </source>
</reference>
<evidence type="ECO:0000313" key="4">
    <source>
        <dbReference type="Proteomes" id="UP000320811"/>
    </source>
</evidence>
<accession>A0A561PNP1</accession>
<dbReference type="NCBIfam" id="TIGR03696">
    <property type="entry name" value="Rhs_assc_core"/>
    <property type="match status" value="1"/>
</dbReference>
<proteinExistence type="predicted"/>
<dbReference type="Pfam" id="PF20041">
    <property type="entry name" value="DUF6443"/>
    <property type="match status" value="1"/>
</dbReference>
<dbReference type="PANTHER" id="PTHR32305">
    <property type="match status" value="1"/>
</dbReference>
<dbReference type="EMBL" id="VIWO01000005">
    <property type="protein sequence ID" value="TWF39723.1"/>
    <property type="molecule type" value="Genomic_DNA"/>
</dbReference>
<keyword evidence="1" id="KW-0732">Signal</keyword>
<organism evidence="3 4">
    <name type="scientific">Chitinophaga polysaccharea</name>
    <dbReference type="NCBI Taxonomy" id="1293035"/>
    <lineage>
        <taxon>Bacteria</taxon>
        <taxon>Pseudomonadati</taxon>
        <taxon>Bacteroidota</taxon>
        <taxon>Chitinophagia</taxon>
        <taxon>Chitinophagales</taxon>
        <taxon>Chitinophagaceae</taxon>
        <taxon>Chitinophaga</taxon>
    </lineage>
</organism>
<feature type="signal peptide" evidence="1">
    <location>
        <begin position="1"/>
        <end position="25"/>
    </location>
</feature>
<dbReference type="Proteomes" id="UP000320811">
    <property type="component" value="Unassembled WGS sequence"/>
</dbReference>
<feature type="domain" description="DUF6443" evidence="2">
    <location>
        <begin position="55"/>
        <end position="201"/>
    </location>
</feature>
<comment type="caution">
    <text evidence="3">The sequence shown here is derived from an EMBL/GenBank/DDBJ whole genome shotgun (WGS) entry which is preliminary data.</text>
</comment>
<dbReference type="InterPro" id="IPR045619">
    <property type="entry name" value="DUF6443"/>
</dbReference>
<dbReference type="PANTHER" id="PTHR32305:SF15">
    <property type="entry name" value="PROTEIN RHSA-RELATED"/>
    <property type="match status" value="1"/>
</dbReference>
<evidence type="ECO:0000256" key="1">
    <source>
        <dbReference type="SAM" id="SignalP"/>
    </source>
</evidence>